<dbReference type="InterPro" id="IPR005025">
    <property type="entry name" value="FMN_Rdtase-like_dom"/>
</dbReference>
<dbReference type="SUPFAM" id="SSF52218">
    <property type="entry name" value="Flavoproteins"/>
    <property type="match status" value="1"/>
</dbReference>
<organism evidence="1 2">
    <name type="scientific">Pseudorhodoplanes sinuspersici</name>
    <dbReference type="NCBI Taxonomy" id="1235591"/>
    <lineage>
        <taxon>Bacteria</taxon>
        <taxon>Pseudomonadati</taxon>
        <taxon>Pseudomonadota</taxon>
        <taxon>Alphaproteobacteria</taxon>
        <taxon>Hyphomicrobiales</taxon>
        <taxon>Pseudorhodoplanes</taxon>
    </lineage>
</organism>
<dbReference type="STRING" id="1235591.CAK95_25320"/>
<dbReference type="Pfam" id="PF03358">
    <property type="entry name" value="FMN_red"/>
    <property type="match status" value="1"/>
</dbReference>
<dbReference type="EMBL" id="CP021112">
    <property type="protein sequence ID" value="ARQ02048.1"/>
    <property type="molecule type" value="Genomic_DNA"/>
</dbReference>
<dbReference type="KEGG" id="psin:CAK95_25320"/>
<gene>
    <name evidence="1" type="ORF">CAK95_25320</name>
</gene>
<dbReference type="Proteomes" id="UP000194137">
    <property type="component" value="Chromosome"/>
</dbReference>
<dbReference type="AlphaFoldDB" id="A0A1W6ZXP0"/>
<dbReference type="GO" id="GO:0010181">
    <property type="term" value="F:FMN binding"/>
    <property type="evidence" value="ECO:0007669"/>
    <property type="project" value="TreeGrafter"/>
</dbReference>
<dbReference type="GO" id="GO:0016491">
    <property type="term" value="F:oxidoreductase activity"/>
    <property type="evidence" value="ECO:0007669"/>
    <property type="project" value="InterPro"/>
</dbReference>
<name>A0A1W6ZXP0_9HYPH</name>
<protein>
    <submittedName>
        <fullName evidence="1">NADPH-dependent FMN reductase</fullName>
    </submittedName>
</protein>
<keyword evidence="2" id="KW-1185">Reference proteome</keyword>
<dbReference type="GO" id="GO:0005829">
    <property type="term" value="C:cytosol"/>
    <property type="evidence" value="ECO:0007669"/>
    <property type="project" value="TreeGrafter"/>
</dbReference>
<dbReference type="OrthoDB" id="9812295at2"/>
<evidence type="ECO:0000313" key="1">
    <source>
        <dbReference type="EMBL" id="ARQ02048.1"/>
    </source>
</evidence>
<dbReference type="InterPro" id="IPR050712">
    <property type="entry name" value="NAD(P)H-dep_reductase"/>
</dbReference>
<dbReference type="RefSeq" id="WP_086090441.1">
    <property type="nucleotide sequence ID" value="NZ_CP021112.1"/>
</dbReference>
<accession>A0A1W6ZXP0</accession>
<dbReference type="PANTHER" id="PTHR30543">
    <property type="entry name" value="CHROMATE REDUCTASE"/>
    <property type="match status" value="1"/>
</dbReference>
<evidence type="ECO:0000313" key="2">
    <source>
        <dbReference type="Proteomes" id="UP000194137"/>
    </source>
</evidence>
<dbReference type="InterPro" id="IPR029039">
    <property type="entry name" value="Flavoprotein-like_sf"/>
</dbReference>
<reference evidence="1 2" key="1">
    <citation type="submission" date="2017-05" db="EMBL/GenBank/DDBJ databases">
        <title>Full genome sequence of Pseudorhodoplanes sinuspersici.</title>
        <authorList>
            <person name="Dastgheib S.M.M."/>
            <person name="Shavandi M."/>
            <person name="Tirandaz H."/>
        </authorList>
    </citation>
    <scope>NUCLEOTIDE SEQUENCE [LARGE SCALE GENOMIC DNA]</scope>
    <source>
        <strain evidence="1 2">RIPI110</strain>
    </source>
</reference>
<proteinExistence type="predicted"/>
<sequence length="197" mass="21251">MSNSPKSKVAVFVGSSRPGSINRKFAKALGKLGAAKLDFQLVEVDDLPFFDPERENNVPASVQRMKEAVAASDAVLFVTPEYNRGVPAVLKNALDWGTRPWGTNVWDGKLASVTGTSPGVIGTAVAQHQMRTMLTAVGALVLGQPEVYLAYKPELIDEDGNITDEQTATFLQSYLDKLALFAGRLSVRDAQRQTQAA</sequence>
<dbReference type="PANTHER" id="PTHR30543:SF21">
    <property type="entry name" value="NAD(P)H-DEPENDENT FMN REDUCTASE LOT6"/>
    <property type="match status" value="1"/>
</dbReference>
<dbReference type="Gene3D" id="3.40.50.360">
    <property type="match status" value="1"/>
</dbReference>